<dbReference type="Pfam" id="PF01850">
    <property type="entry name" value="PIN"/>
    <property type="match status" value="1"/>
</dbReference>
<organism evidence="2 3">
    <name type="scientific">Alicyclobacillus acidocaldarius subsp. acidocaldarius (strain ATCC 27009 / DSM 446 / BCRC 14685 / JCM 5260 / KCTC 1825 / NBRC 15652 / NCIMB 11725 / NRRL B-14509 / 104-IA)</name>
    <name type="common">Bacillus acidocaldarius</name>
    <dbReference type="NCBI Taxonomy" id="521098"/>
    <lineage>
        <taxon>Bacteria</taxon>
        <taxon>Bacillati</taxon>
        <taxon>Bacillota</taxon>
        <taxon>Bacilli</taxon>
        <taxon>Bacillales</taxon>
        <taxon>Alicyclobacillaceae</taxon>
        <taxon>Alicyclobacillus</taxon>
    </lineage>
</organism>
<dbReference type="EMBL" id="CP001727">
    <property type="protein sequence ID" value="ACV58236.1"/>
    <property type="molecule type" value="Genomic_DNA"/>
</dbReference>
<evidence type="ECO:0000313" key="3">
    <source>
        <dbReference type="Proteomes" id="UP000001917"/>
    </source>
</evidence>
<dbReference type="InterPro" id="IPR029060">
    <property type="entry name" value="PIN-like_dom_sf"/>
</dbReference>
<dbReference type="SUPFAM" id="SSF88723">
    <property type="entry name" value="PIN domain-like"/>
    <property type="match status" value="1"/>
</dbReference>
<dbReference type="AlphaFoldDB" id="C8WVW4"/>
<reference evidence="2 3" key="2">
    <citation type="journal article" date="2010" name="Stand. Genomic Sci.">
        <title>Complete genome sequence of Alicyclobacillus acidocaldarius type strain (104-IA).</title>
        <authorList>
            <person name="Mavromatis K."/>
            <person name="Sikorski J."/>
            <person name="Lapidus A."/>
            <person name="Glavina Del Rio T."/>
            <person name="Copeland A."/>
            <person name="Tice H."/>
            <person name="Cheng J.F."/>
            <person name="Lucas S."/>
            <person name="Chen F."/>
            <person name="Nolan M."/>
            <person name="Bruce D."/>
            <person name="Goodwin L."/>
            <person name="Pitluck S."/>
            <person name="Ivanova N."/>
            <person name="Ovchinnikova G."/>
            <person name="Pati A."/>
            <person name="Chen A."/>
            <person name="Palaniappan K."/>
            <person name="Land M."/>
            <person name="Hauser L."/>
            <person name="Chang Y.J."/>
            <person name="Jeffries C.D."/>
            <person name="Chain P."/>
            <person name="Meincke L."/>
            <person name="Sims D."/>
            <person name="Chertkov O."/>
            <person name="Han C."/>
            <person name="Brettin T."/>
            <person name="Detter J.C."/>
            <person name="Wahrenburg C."/>
            <person name="Rohde M."/>
            <person name="Pukall R."/>
            <person name="Goker M."/>
            <person name="Bristow J."/>
            <person name="Eisen J.A."/>
            <person name="Markowitz V."/>
            <person name="Hugenholtz P."/>
            <person name="Klenk H.P."/>
            <person name="Kyrpides N.C."/>
        </authorList>
    </citation>
    <scope>NUCLEOTIDE SEQUENCE [LARGE SCALE GENOMIC DNA]</scope>
    <source>
        <strain evidence="3">ATCC 27009 / DSM 446 / BCRC 14685 / JCM 5260 / KCTC 1825 / NBRC 15652 / NCIMB 11725 / NRRL B-14509 / 104-IA</strain>
    </source>
</reference>
<dbReference type="RefSeq" id="WP_012810578.1">
    <property type="nucleotide sequence ID" value="NC_013205.1"/>
</dbReference>
<dbReference type="STRING" id="521098.Aaci_1205"/>
<feature type="domain" description="PIN" evidence="1">
    <location>
        <begin position="6"/>
        <end position="128"/>
    </location>
</feature>
<dbReference type="HOGENOM" id="CLU_121449_2_0_9"/>
<protein>
    <submittedName>
        <fullName evidence="2">PilT protein domain protein</fullName>
    </submittedName>
</protein>
<dbReference type="KEGG" id="aac:Aaci_1205"/>
<evidence type="ECO:0000259" key="1">
    <source>
        <dbReference type="Pfam" id="PF01850"/>
    </source>
</evidence>
<proteinExistence type="predicted"/>
<dbReference type="Gene3D" id="3.40.50.1010">
    <property type="entry name" value="5'-nuclease"/>
    <property type="match status" value="1"/>
</dbReference>
<evidence type="ECO:0000313" key="2">
    <source>
        <dbReference type="EMBL" id="ACV58236.1"/>
    </source>
</evidence>
<gene>
    <name evidence="2" type="ordered locus">Aaci_1205</name>
</gene>
<dbReference type="InterPro" id="IPR002716">
    <property type="entry name" value="PIN_dom"/>
</dbReference>
<reference evidence="3" key="1">
    <citation type="submission" date="2009-09" db="EMBL/GenBank/DDBJ databases">
        <title>The complete chromosome of Alicyclobacillus acidocaldarius subsp. acidocaldarius DSM 446.</title>
        <authorList>
            <consortium name="US DOE Joint Genome Institute (JGI-PGF)"/>
            <person name="Lucas S."/>
            <person name="Copeland A."/>
            <person name="Lapidus A."/>
            <person name="Glavina del Rio T."/>
            <person name="Dalin E."/>
            <person name="Tice H."/>
            <person name="Bruce D."/>
            <person name="Goodwin L."/>
            <person name="Pitluck S."/>
            <person name="Kyrpides N."/>
            <person name="Mavromatis K."/>
            <person name="Ivanova N."/>
            <person name="Ovchinnikova G."/>
            <person name="Chertkov O."/>
            <person name="Sims D."/>
            <person name="Brettin T."/>
            <person name="Detter J.C."/>
            <person name="Han C."/>
            <person name="Larimer F."/>
            <person name="Land M."/>
            <person name="Hauser L."/>
            <person name="Markowitz V."/>
            <person name="Cheng J.-F."/>
            <person name="Hugenholtz P."/>
            <person name="Woyke T."/>
            <person name="Wu D."/>
            <person name="Pukall R."/>
            <person name="Klenk H.-P."/>
            <person name="Eisen J.A."/>
        </authorList>
    </citation>
    <scope>NUCLEOTIDE SEQUENCE [LARGE SCALE GENOMIC DNA]</scope>
    <source>
        <strain evidence="3">ATCC 27009 / DSM 446 / BCRC 14685 / JCM 5260 / KCTC 1825 / NBRC 15652 / NCIMB 11725 / NRRL B-14509 / 104-IA</strain>
    </source>
</reference>
<dbReference type="eggNOG" id="COG5611">
    <property type="taxonomic scope" value="Bacteria"/>
</dbReference>
<name>C8WVW4_ALIAD</name>
<keyword evidence="3" id="KW-1185">Reference proteome</keyword>
<sequence>MVRKWVDTNIIIRAVTGQPPDMAHRLLPILHQAAQGDFELVVPSIVVAEAVYVLEGTLGFSRKDVARALRAFCGLKGVELEEFEVILTALSDYEETHVDFADAYLGAKVKLTGDVVLTWNSKDFRKIGASYEAP</sequence>
<accession>C8WVW4</accession>
<dbReference type="Proteomes" id="UP000001917">
    <property type="component" value="Chromosome"/>
</dbReference>